<comment type="caution">
    <text evidence="1">The sequence shown here is derived from an EMBL/GenBank/DDBJ whole genome shotgun (WGS) entry which is preliminary data.</text>
</comment>
<sequence length="148" mass="16637">MMLAYNTVEKFASGARGIKEVTLHFAVVTGETIEEMPMGLFIPSSGRDLFEAIHKGAVGSLWPNGTELPAWLPNHFPVFLSDNPAGDALAILDYYYNNTKQEEWGTMTKFIFKDEEKNKLYKITNQQQFCNTRDLAKRSLLNKEGGLG</sequence>
<proteinExistence type="predicted"/>
<name>A0A5D4M951_9BACI</name>
<gene>
    <name evidence="1" type="ORF">FZC84_14930</name>
</gene>
<accession>A0A5D4M951</accession>
<protein>
    <submittedName>
        <fullName evidence="1">Uncharacterized protein</fullName>
    </submittedName>
</protein>
<dbReference type="EMBL" id="VTEG01000011">
    <property type="protein sequence ID" value="TYR98464.1"/>
    <property type="molecule type" value="Genomic_DNA"/>
</dbReference>
<organism evidence="1 2">
    <name type="scientific">Rossellomorea vietnamensis</name>
    <dbReference type="NCBI Taxonomy" id="218284"/>
    <lineage>
        <taxon>Bacteria</taxon>
        <taxon>Bacillati</taxon>
        <taxon>Bacillota</taxon>
        <taxon>Bacilli</taxon>
        <taxon>Bacillales</taxon>
        <taxon>Bacillaceae</taxon>
        <taxon>Rossellomorea</taxon>
    </lineage>
</organism>
<reference evidence="1 2" key="1">
    <citation type="submission" date="2019-08" db="EMBL/GenBank/DDBJ databases">
        <title>Bacillus genomes from the desert of Cuatro Cienegas, Coahuila.</title>
        <authorList>
            <person name="Olmedo-Alvarez G."/>
        </authorList>
    </citation>
    <scope>NUCLEOTIDE SEQUENCE [LARGE SCALE GENOMIC DNA]</scope>
    <source>
        <strain evidence="1 2">CH128b_4D</strain>
    </source>
</reference>
<dbReference type="AlphaFoldDB" id="A0A5D4M951"/>
<evidence type="ECO:0000313" key="1">
    <source>
        <dbReference type="EMBL" id="TYR98464.1"/>
    </source>
</evidence>
<evidence type="ECO:0000313" key="2">
    <source>
        <dbReference type="Proteomes" id="UP000325182"/>
    </source>
</evidence>
<dbReference type="Proteomes" id="UP000325182">
    <property type="component" value="Unassembled WGS sequence"/>
</dbReference>
<dbReference type="RefSeq" id="WP_148954432.1">
    <property type="nucleotide sequence ID" value="NZ_VTEG01000011.1"/>
</dbReference>